<dbReference type="EMBL" id="JANTHZ010000002">
    <property type="protein sequence ID" value="MCS0494714.1"/>
    <property type="molecule type" value="Genomic_DNA"/>
</dbReference>
<feature type="region of interest" description="Disordered" evidence="1">
    <location>
        <begin position="219"/>
        <end position="263"/>
    </location>
</feature>
<organism evidence="3 4">
    <name type="scientific">Ancylobacter mangrovi</name>
    <dbReference type="NCBI Taxonomy" id="2972472"/>
    <lineage>
        <taxon>Bacteria</taxon>
        <taxon>Pseudomonadati</taxon>
        <taxon>Pseudomonadota</taxon>
        <taxon>Alphaproteobacteria</taxon>
        <taxon>Hyphomicrobiales</taxon>
        <taxon>Xanthobacteraceae</taxon>
        <taxon>Ancylobacter</taxon>
    </lineage>
</organism>
<dbReference type="InterPro" id="IPR010664">
    <property type="entry name" value="LipoPS_assembly_LptC-rel"/>
</dbReference>
<feature type="transmembrane region" description="Helical" evidence="2">
    <location>
        <begin position="40"/>
        <end position="62"/>
    </location>
</feature>
<keyword evidence="2" id="KW-0472">Membrane</keyword>
<proteinExistence type="predicted"/>
<gene>
    <name evidence="3" type="primary">lptC</name>
    <name evidence="3" type="ORF">NVS89_06355</name>
</gene>
<keyword evidence="2" id="KW-1133">Transmembrane helix</keyword>
<keyword evidence="4" id="KW-1185">Reference proteome</keyword>
<dbReference type="Proteomes" id="UP001151088">
    <property type="component" value="Unassembled WGS sequence"/>
</dbReference>
<keyword evidence="2" id="KW-0812">Transmembrane</keyword>
<reference evidence="3" key="1">
    <citation type="submission" date="2022-08" db="EMBL/GenBank/DDBJ databases">
        <authorList>
            <person name="Li F."/>
        </authorList>
    </citation>
    <scope>NUCLEOTIDE SEQUENCE</scope>
    <source>
        <strain evidence="3">MQZ15Z-1</strain>
    </source>
</reference>
<dbReference type="Pfam" id="PF06835">
    <property type="entry name" value="LptC"/>
    <property type="match status" value="1"/>
</dbReference>
<dbReference type="RefSeq" id="WP_258731749.1">
    <property type="nucleotide sequence ID" value="NZ_JANTHZ010000002.1"/>
</dbReference>
<accession>A0A9X2P9T4</accession>
<protein>
    <submittedName>
        <fullName evidence="3">LPS export ABC transporter periplasmic protein LptC</fullName>
    </submittedName>
</protein>
<evidence type="ECO:0000256" key="1">
    <source>
        <dbReference type="SAM" id="MobiDB-lite"/>
    </source>
</evidence>
<evidence type="ECO:0000313" key="4">
    <source>
        <dbReference type="Proteomes" id="UP001151088"/>
    </source>
</evidence>
<comment type="caution">
    <text evidence="3">The sequence shown here is derived from an EMBL/GenBank/DDBJ whole genome shotgun (WGS) entry which is preliminary data.</text>
</comment>
<dbReference type="Gene3D" id="2.60.450.10">
    <property type="entry name" value="Lipopolysaccharide (LPS) transport protein A like domain"/>
    <property type="match status" value="1"/>
</dbReference>
<evidence type="ECO:0000313" key="3">
    <source>
        <dbReference type="EMBL" id="MCS0494714.1"/>
    </source>
</evidence>
<evidence type="ECO:0000256" key="2">
    <source>
        <dbReference type="SAM" id="Phobius"/>
    </source>
</evidence>
<feature type="compositionally biased region" description="Basic and acidic residues" evidence="1">
    <location>
        <begin position="225"/>
        <end position="239"/>
    </location>
</feature>
<name>A0A9X2P9T4_9HYPH</name>
<sequence>MEPPVRHGAAATGPKARHAPVRRDANHFRAARRHSGFVRFFRWALPAGVLLVLGAILAANYLNPFRLGVDLPFDLGRVSMSGTRVMMELPRLHGFTSDNRGYDVSAESATQDLTQPDQIDLNTIKAKLELADKGWAKLTASTGRYDTKTEQLQLGGGVHFDTSAGYAGTLKEASIDVKDGRMVSDHPVELTYVDGKLTADRMEVTQKDSRALLTGHVQLNFRLPPPDDGKASKNGKGADKGGAPGGQGSAAPRLRGADAGQVP</sequence>
<feature type="region of interest" description="Disordered" evidence="1">
    <location>
        <begin position="1"/>
        <end position="21"/>
    </location>
</feature>
<dbReference type="AlphaFoldDB" id="A0A9X2P9T4"/>